<protein>
    <submittedName>
        <fullName evidence="3">PPOX class probable F420-dependent enzyme</fullName>
    </submittedName>
</protein>
<dbReference type="PANTHER" id="PTHR35176:SF1">
    <property type="entry name" value="F420H(2)-DEPENDENT BILIVERDIN REDUCTASE"/>
    <property type="match status" value="1"/>
</dbReference>
<name>A0A1H9PBD5_9PSEU</name>
<evidence type="ECO:0000259" key="2">
    <source>
        <dbReference type="Pfam" id="PF01243"/>
    </source>
</evidence>
<dbReference type="InterPro" id="IPR019920">
    <property type="entry name" value="F420-binding_dom_put"/>
</dbReference>
<feature type="domain" description="Pyridoxamine 5'-phosphate oxidase N-terminal" evidence="2">
    <location>
        <begin position="27"/>
        <end position="142"/>
    </location>
</feature>
<evidence type="ECO:0000313" key="3">
    <source>
        <dbReference type="EMBL" id="SER45452.1"/>
    </source>
</evidence>
<dbReference type="STRING" id="402600.SAMN05216188_111231"/>
<keyword evidence="1" id="KW-0560">Oxidoreductase</keyword>
<dbReference type="InterPro" id="IPR011576">
    <property type="entry name" value="Pyridox_Oxase_N"/>
</dbReference>
<keyword evidence="4" id="KW-1185">Reference proteome</keyword>
<dbReference type="Proteomes" id="UP000199352">
    <property type="component" value="Unassembled WGS sequence"/>
</dbReference>
<dbReference type="Pfam" id="PF01243">
    <property type="entry name" value="PNPOx_N"/>
    <property type="match status" value="1"/>
</dbReference>
<dbReference type="AlphaFoldDB" id="A0A1H9PBD5"/>
<evidence type="ECO:0000313" key="4">
    <source>
        <dbReference type="Proteomes" id="UP000199352"/>
    </source>
</evidence>
<sequence>MHAGGPDFVSRVPHCMMRAMSIERGAEFAEFWAERHLCTLSTVRPDGTPHVVPVGVTLDLEAGIARVITDGASWKVKHARKAGYATVCQVDGRRWSALEGPAVVREDAESVREAERRYALRYRQPRVNSNRVVIEIQVRRVTGTV</sequence>
<dbReference type="EMBL" id="FOFR01000011">
    <property type="protein sequence ID" value="SER45452.1"/>
    <property type="molecule type" value="Genomic_DNA"/>
</dbReference>
<dbReference type="GO" id="GO:0070967">
    <property type="term" value="F:coenzyme F420 binding"/>
    <property type="evidence" value="ECO:0007669"/>
    <property type="project" value="TreeGrafter"/>
</dbReference>
<dbReference type="GO" id="GO:0016627">
    <property type="term" value="F:oxidoreductase activity, acting on the CH-CH group of donors"/>
    <property type="evidence" value="ECO:0007669"/>
    <property type="project" value="TreeGrafter"/>
</dbReference>
<accession>A0A1H9PBD5</accession>
<evidence type="ECO:0000256" key="1">
    <source>
        <dbReference type="ARBA" id="ARBA00023002"/>
    </source>
</evidence>
<gene>
    <name evidence="3" type="ORF">SAMN05216188_111231</name>
</gene>
<dbReference type="PANTHER" id="PTHR35176">
    <property type="entry name" value="HEME OXYGENASE HI_0854-RELATED"/>
    <property type="match status" value="1"/>
</dbReference>
<dbReference type="NCBIfam" id="TIGR03618">
    <property type="entry name" value="Rv1155_F420"/>
    <property type="match status" value="1"/>
</dbReference>
<dbReference type="Gene3D" id="2.30.110.10">
    <property type="entry name" value="Electron Transport, Fmn-binding Protein, Chain A"/>
    <property type="match status" value="1"/>
</dbReference>
<dbReference type="InterPro" id="IPR052019">
    <property type="entry name" value="F420H2_bilvrd_red/Heme_oxyg"/>
</dbReference>
<proteinExistence type="predicted"/>
<dbReference type="InterPro" id="IPR012349">
    <property type="entry name" value="Split_barrel_FMN-bd"/>
</dbReference>
<organism evidence="3 4">
    <name type="scientific">Lentzea xinjiangensis</name>
    <dbReference type="NCBI Taxonomy" id="402600"/>
    <lineage>
        <taxon>Bacteria</taxon>
        <taxon>Bacillati</taxon>
        <taxon>Actinomycetota</taxon>
        <taxon>Actinomycetes</taxon>
        <taxon>Pseudonocardiales</taxon>
        <taxon>Pseudonocardiaceae</taxon>
        <taxon>Lentzea</taxon>
    </lineage>
</organism>
<dbReference type="GO" id="GO:0005829">
    <property type="term" value="C:cytosol"/>
    <property type="evidence" value="ECO:0007669"/>
    <property type="project" value="TreeGrafter"/>
</dbReference>
<reference evidence="4" key="1">
    <citation type="submission" date="2016-10" db="EMBL/GenBank/DDBJ databases">
        <authorList>
            <person name="Varghese N."/>
            <person name="Submissions S."/>
        </authorList>
    </citation>
    <scope>NUCLEOTIDE SEQUENCE [LARGE SCALE GENOMIC DNA]</scope>
    <source>
        <strain evidence="4">CGMCC 4.3525</strain>
    </source>
</reference>
<dbReference type="SUPFAM" id="SSF50475">
    <property type="entry name" value="FMN-binding split barrel"/>
    <property type="match status" value="1"/>
</dbReference>